<reference evidence="1 2" key="1">
    <citation type="submission" date="2020-06" db="EMBL/GenBank/DDBJ databases">
        <title>REHAB project genomes.</title>
        <authorList>
            <person name="Shaw L.P."/>
        </authorList>
    </citation>
    <scope>NUCLEOTIDE SEQUENCE [LARGE SCALE GENOMIC DNA]</scope>
    <source>
        <strain evidence="1 2">RHBSTW-00777</strain>
    </source>
</reference>
<organism evidence="1 2">
    <name type="scientific">Escherichia marmotae</name>
    <dbReference type="NCBI Taxonomy" id="1499973"/>
    <lineage>
        <taxon>Bacteria</taxon>
        <taxon>Pseudomonadati</taxon>
        <taxon>Pseudomonadota</taxon>
        <taxon>Gammaproteobacteria</taxon>
        <taxon>Enterobacterales</taxon>
        <taxon>Enterobacteriaceae</taxon>
        <taxon>Escherichia</taxon>
    </lineage>
</organism>
<dbReference type="AlphaFoldDB" id="A0A7L6L3D8"/>
<name>A0A7L6L3D8_9ESCH</name>
<protein>
    <submittedName>
        <fullName evidence="1">Uncharacterized protein</fullName>
    </submittedName>
</protein>
<dbReference type="RefSeq" id="WP_181237526.1">
    <property type="nucleotide sequence ID" value="NZ_CACSXJ020000018.1"/>
</dbReference>
<accession>A0A7L6L3D8</accession>
<gene>
    <name evidence="1" type="ORF">HV276_00885</name>
</gene>
<dbReference type="EMBL" id="CP056165">
    <property type="protein sequence ID" value="QLX28364.1"/>
    <property type="molecule type" value="Genomic_DNA"/>
</dbReference>
<evidence type="ECO:0000313" key="1">
    <source>
        <dbReference type="EMBL" id="QLX28364.1"/>
    </source>
</evidence>
<dbReference type="Proteomes" id="UP000512146">
    <property type="component" value="Chromosome"/>
</dbReference>
<sequence length="77" mass="8297">MLALKRRPDKALAPHPALLPNSSDAIMSDAMLAHLIRPTVTQMMPNRRPDKALAPHPALLPNSSAAIMSDAMLAHLI</sequence>
<evidence type="ECO:0000313" key="2">
    <source>
        <dbReference type="Proteomes" id="UP000512146"/>
    </source>
</evidence>
<proteinExistence type="predicted"/>